<proteinExistence type="predicted"/>
<sequence>MILSGKDCADIGFADLYLSMMTHQQHRNLETLLKIQRKRIKESPEYCLELMEALGFKEQLPQMREAYEQEKKEKEEQRKVQRKIKRLKAKGIEICSCCGQRIVVNPLLDVSEKKKVKRTSVNVEKSELIKKKKKRDY</sequence>
<evidence type="ECO:0000256" key="1">
    <source>
        <dbReference type="SAM" id="Coils"/>
    </source>
</evidence>
<evidence type="ECO:0000313" key="3">
    <source>
        <dbReference type="Proteomes" id="UP000260644"/>
    </source>
</evidence>
<comment type="caution">
    <text evidence="2">The sequence shown here is derived from an EMBL/GenBank/DDBJ whole genome shotgun (WGS) entry which is preliminary data.</text>
</comment>
<keyword evidence="3" id="KW-1185">Reference proteome</keyword>
<evidence type="ECO:0000313" key="2">
    <source>
        <dbReference type="EMBL" id="RFS24988.1"/>
    </source>
</evidence>
<keyword evidence="1" id="KW-0175">Coiled coil</keyword>
<dbReference type="RefSeq" id="WP_116974982.1">
    <property type="nucleotide sequence ID" value="NZ_QPMM01000002.1"/>
</dbReference>
<protein>
    <submittedName>
        <fullName evidence="2">Uncharacterized protein</fullName>
    </submittedName>
</protein>
<gene>
    <name evidence="2" type="ORF">DVR12_07325</name>
</gene>
<reference evidence="2 3" key="1">
    <citation type="submission" date="2018-07" db="EMBL/GenBank/DDBJ databases">
        <title>Chitinophaga K2CV101002-2 sp. nov., isolated from a monsoon evergreen broad-leaved forest soil.</title>
        <authorList>
            <person name="Lv Y."/>
        </authorList>
    </citation>
    <scope>NUCLEOTIDE SEQUENCE [LARGE SCALE GENOMIC DNA]</scope>
    <source>
        <strain evidence="2 3">GDMCC 1.1288</strain>
    </source>
</reference>
<feature type="coiled-coil region" evidence="1">
    <location>
        <begin position="57"/>
        <end position="90"/>
    </location>
</feature>
<organism evidence="2 3">
    <name type="scientific">Chitinophaga silvatica</name>
    <dbReference type="NCBI Taxonomy" id="2282649"/>
    <lineage>
        <taxon>Bacteria</taxon>
        <taxon>Pseudomonadati</taxon>
        <taxon>Bacteroidota</taxon>
        <taxon>Chitinophagia</taxon>
        <taxon>Chitinophagales</taxon>
        <taxon>Chitinophagaceae</taxon>
        <taxon>Chitinophaga</taxon>
    </lineage>
</organism>
<name>A0A3E1YEN8_9BACT</name>
<dbReference type="Proteomes" id="UP000260644">
    <property type="component" value="Unassembled WGS sequence"/>
</dbReference>
<dbReference type="AlphaFoldDB" id="A0A3E1YEN8"/>
<accession>A0A3E1YEN8</accession>
<dbReference type="EMBL" id="QPMM01000002">
    <property type="protein sequence ID" value="RFS24988.1"/>
    <property type="molecule type" value="Genomic_DNA"/>
</dbReference>